<dbReference type="EMBL" id="JAMWYS010000035">
    <property type="protein sequence ID" value="MCO4293387.1"/>
    <property type="molecule type" value="Genomic_DNA"/>
</dbReference>
<dbReference type="AlphaFoldDB" id="A0A9X2F2C1"/>
<dbReference type="GO" id="GO:0003993">
    <property type="term" value="F:acid phosphatase activity"/>
    <property type="evidence" value="ECO:0007669"/>
    <property type="project" value="InterPro"/>
</dbReference>
<dbReference type="InterPro" id="IPR029052">
    <property type="entry name" value="Metallo-depent_PP-like"/>
</dbReference>
<evidence type="ECO:0000313" key="3">
    <source>
        <dbReference type="EMBL" id="MCO4293387.1"/>
    </source>
</evidence>
<dbReference type="InterPro" id="IPR039331">
    <property type="entry name" value="PAPs-like"/>
</dbReference>
<sequence>MSKKSISRRGFVSLVSKAGALGALISTPFISKAGELIKEEEEFGFLTLPYLQSPTATSITIMWLTNKKAFCWIDYGENGILDKKAYASHNGLIEANCGLNKIKLENLESGKVYQYRVVAKEILDFKPYKVTYGKTLNSESYSFKTFETKSDNVSMLIMNDLHDRPESIGHLINLNKNDPYDLIFFNGDMFDYQTDEKQIINHMLKPCTDAFATKTPFMYVRGNHETRGKFAREFVNYFDNISGNFFFAFTQGPVRFVCLDTGEDKEDTHPVYAGIVDFDHYREVQAQWLANEIKKPEFRKASFRVVLMHIPHYYSEEEHGSTHSRKMFADLFNKGKVDMVICGHTHTYKVHDRKPGTHNYPIIIGGGPQNGERTLIKLKANTRKLSLQMLNDNGNEVGSYALGKDARKQDWSI</sequence>
<accession>A0A9X2F2C1</accession>
<keyword evidence="4" id="KW-1185">Reference proteome</keyword>
<comment type="caution">
    <text evidence="3">The sequence shown here is derived from an EMBL/GenBank/DDBJ whole genome shotgun (WGS) entry which is preliminary data.</text>
</comment>
<name>A0A9X2F2C1_9SPHI</name>
<evidence type="ECO:0000256" key="1">
    <source>
        <dbReference type="ARBA" id="ARBA00022729"/>
    </source>
</evidence>
<protein>
    <submittedName>
        <fullName evidence="3">Metallophosphoesterase family protein</fullName>
    </submittedName>
</protein>
<feature type="domain" description="Calcineurin-like phosphoesterase" evidence="2">
    <location>
        <begin position="156"/>
        <end position="348"/>
    </location>
</feature>
<evidence type="ECO:0000259" key="2">
    <source>
        <dbReference type="Pfam" id="PF00149"/>
    </source>
</evidence>
<proteinExistence type="predicted"/>
<reference evidence="3" key="1">
    <citation type="submission" date="2022-06" db="EMBL/GenBank/DDBJ databases">
        <title>Solitalea sp. MAHUQ-68 isolated from rhizospheric soil.</title>
        <authorList>
            <person name="Huq M.A."/>
        </authorList>
    </citation>
    <scope>NUCLEOTIDE SEQUENCE</scope>
    <source>
        <strain evidence="3">MAHUQ-68</strain>
    </source>
</reference>
<keyword evidence="1" id="KW-0732">Signal</keyword>
<dbReference type="PROSITE" id="PS51318">
    <property type="entry name" value="TAT"/>
    <property type="match status" value="1"/>
</dbReference>
<dbReference type="Gene3D" id="3.60.21.10">
    <property type="match status" value="1"/>
</dbReference>
<dbReference type="InterPro" id="IPR004843">
    <property type="entry name" value="Calcineurin-like_PHP"/>
</dbReference>
<dbReference type="Pfam" id="PF00149">
    <property type="entry name" value="Metallophos"/>
    <property type="match status" value="1"/>
</dbReference>
<evidence type="ECO:0000313" key="4">
    <source>
        <dbReference type="Proteomes" id="UP001155182"/>
    </source>
</evidence>
<dbReference type="InterPro" id="IPR006311">
    <property type="entry name" value="TAT_signal"/>
</dbReference>
<dbReference type="RefSeq" id="WP_252588004.1">
    <property type="nucleotide sequence ID" value="NZ_JAMWYS010000035.1"/>
</dbReference>
<organism evidence="3 4">
    <name type="scientific">Solitalea agri</name>
    <dbReference type="NCBI Taxonomy" id="2953739"/>
    <lineage>
        <taxon>Bacteria</taxon>
        <taxon>Pseudomonadati</taxon>
        <taxon>Bacteroidota</taxon>
        <taxon>Sphingobacteriia</taxon>
        <taxon>Sphingobacteriales</taxon>
        <taxon>Sphingobacteriaceae</taxon>
        <taxon>Solitalea</taxon>
    </lineage>
</organism>
<dbReference type="PANTHER" id="PTHR22953">
    <property type="entry name" value="ACID PHOSPHATASE RELATED"/>
    <property type="match status" value="1"/>
</dbReference>
<dbReference type="SUPFAM" id="SSF56300">
    <property type="entry name" value="Metallo-dependent phosphatases"/>
    <property type="match status" value="1"/>
</dbReference>
<dbReference type="Proteomes" id="UP001155182">
    <property type="component" value="Unassembled WGS sequence"/>
</dbReference>
<gene>
    <name evidence="3" type="ORF">NF867_10970</name>
</gene>
<dbReference type="PANTHER" id="PTHR22953:SF153">
    <property type="entry name" value="PURPLE ACID PHOSPHATASE"/>
    <property type="match status" value="1"/>
</dbReference>